<evidence type="ECO:0000256" key="4">
    <source>
        <dbReference type="ARBA" id="ARBA00023024"/>
    </source>
</evidence>
<dbReference type="EMBL" id="KN837150">
    <property type="protein sequence ID" value="KIJ39630.1"/>
    <property type="molecule type" value="Genomic_DNA"/>
</dbReference>
<evidence type="ECO:0000256" key="1">
    <source>
        <dbReference type="ARBA" id="ARBA00000822"/>
    </source>
</evidence>
<evidence type="ECO:0000256" key="6">
    <source>
        <dbReference type="ARBA" id="ARBA00023295"/>
    </source>
</evidence>
<keyword evidence="12" id="KW-1185">Reference proteome</keyword>
<dbReference type="Gene3D" id="3.20.20.80">
    <property type="entry name" value="Glycosidases"/>
    <property type="match status" value="1"/>
</dbReference>
<organism evidence="11 12">
    <name type="scientific">Sphaerobolus stellatus (strain SS14)</name>
    <dbReference type="NCBI Taxonomy" id="990650"/>
    <lineage>
        <taxon>Eukaryota</taxon>
        <taxon>Fungi</taxon>
        <taxon>Dikarya</taxon>
        <taxon>Basidiomycota</taxon>
        <taxon>Agaricomycotina</taxon>
        <taxon>Agaricomycetes</taxon>
        <taxon>Phallomycetidae</taxon>
        <taxon>Geastrales</taxon>
        <taxon>Sphaerobolaceae</taxon>
        <taxon>Sphaerobolus</taxon>
    </lineage>
</organism>
<dbReference type="HOGENOM" id="CLU_002833_2_3_1"/>
<dbReference type="GO" id="GO:0000272">
    <property type="term" value="P:polysaccharide catabolic process"/>
    <property type="evidence" value="ECO:0007669"/>
    <property type="project" value="UniProtKB-KW"/>
</dbReference>
<feature type="domain" description="GH18" evidence="10">
    <location>
        <begin position="1"/>
        <end position="209"/>
    </location>
</feature>
<evidence type="ECO:0000313" key="11">
    <source>
        <dbReference type="EMBL" id="KIJ39630.1"/>
    </source>
</evidence>
<evidence type="ECO:0000256" key="7">
    <source>
        <dbReference type="ARBA" id="ARBA00023326"/>
    </source>
</evidence>
<proteinExistence type="inferred from homology"/>
<comment type="catalytic activity">
    <reaction evidence="1">
        <text>Random endo-hydrolysis of N-acetyl-beta-D-glucosaminide (1-&gt;4)-beta-linkages in chitin and chitodextrins.</text>
        <dbReference type="EC" id="3.2.1.14"/>
    </reaction>
</comment>
<evidence type="ECO:0000256" key="3">
    <source>
        <dbReference type="ARBA" id="ARBA00022801"/>
    </source>
</evidence>
<evidence type="ECO:0000256" key="9">
    <source>
        <dbReference type="RuleBase" id="RU004453"/>
    </source>
</evidence>
<evidence type="ECO:0000256" key="8">
    <source>
        <dbReference type="RuleBase" id="RU000489"/>
    </source>
</evidence>
<dbReference type="GO" id="GO:0006032">
    <property type="term" value="P:chitin catabolic process"/>
    <property type="evidence" value="ECO:0007669"/>
    <property type="project" value="UniProtKB-KW"/>
</dbReference>
<evidence type="ECO:0000313" key="12">
    <source>
        <dbReference type="Proteomes" id="UP000054279"/>
    </source>
</evidence>
<dbReference type="PANTHER" id="PTHR47700">
    <property type="entry name" value="V CHITINASE, PUTATIVE (AFU_ORTHOLOGUE AFUA_6G13720)-RELATED"/>
    <property type="match status" value="1"/>
</dbReference>
<dbReference type="InterPro" id="IPR053214">
    <property type="entry name" value="LysM12-like"/>
</dbReference>
<keyword evidence="4" id="KW-0146">Chitin degradation</keyword>
<dbReference type="PANTHER" id="PTHR47700:SF2">
    <property type="entry name" value="CHITINASE"/>
    <property type="match status" value="1"/>
</dbReference>
<dbReference type="InterPro" id="IPR011583">
    <property type="entry name" value="Chitinase_II/V-like_cat"/>
</dbReference>
<dbReference type="InterPro" id="IPR001223">
    <property type="entry name" value="Glyco_hydro18_cat"/>
</dbReference>
<keyword evidence="5" id="KW-0119">Carbohydrate metabolism</keyword>
<reference evidence="11 12" key="1">
    <citation type="submission" date="2014-06" db="EMBL/GenBank/DDBJ databases">
        <title>Evolutionary Origins and Diversification of the Mycorrhizal Mutualists.</title>
        <authorList>
            <consortium name="DOE Joint Genome Institute"/>
            <consortium name="Mycorrhizal Genomics Consortium"/>
            <person name="Kohler A."/>
            <person name="Kuo A."/>
            <person name="Nagy L.G."/>
            <person name="Floudas D."/>
            <person name="Copeland A."/>
            <person name="Barry K.W."/>
            <person name="Cichocki N."/>
            <person name="Veneault-Fourrey C."/>
            <person name="LaButti K."/>
            <person name="Lindquist E.A."/>
            <person name="Lipzen A."/>
            <person name="Lundell T."/>
            <person name="Morin E."/>
            <person name="Murat C."/>
            <person name="Riley R."/>
            <person name="Ohm R."/>
            <person name="Sun H."/>
            <person name="Tunlid A."/>
            <person name="Henrissat B."/>
            <person name="Grigoriev I.V."/>
            <person name="Hibbett D.S."/>
            <person name="Martin F."/>
        </authorList>
    </citation>
    <scope>NUCLEOTIDE SEQUENCE [LARGE SCALE GENOMIC DNA]</scope>
    <source>
        <strain evidence="11 12">SS14</strain>
    </source>
</reference>
<dbReference type="Pfam" id="PF00704">
    <property type="entry name" value="Glyco_hydro_18"/>
    <property type="match status" value="1"/>
</dbReference>
<name>A0A0C9VNJ0_SPHS4</name>
<keyword evidence="2" id="KW-0147">Chitin-binding</keyword>
<dbReference type="PROSITE" id="PS51910">
    <property type="entry name" value="GH18_2"/>
    <property type="match status" value="1"/>
</dbReference>
<dbReference type="SMART" id="SM00636">
    <property type="entry name" value="Glyco_18"/>
    <property type="match status" value="1"/>
</dbReference>
<dbReference type="InterPro" id="IPR001579">
    <property type="entry name" value="Glyco_hydro_18_chit_AS"/>
</dbReference>
<keyword evidence="7" id="KW-0624">Polysaccharide degradation</keyword>
<evidence type="ECO:0000256" key="2">
    <source>
        <dbReference type="ARBA" id="ARBA00022669"/>
    </source>
</evidence>
<dbReference type="AlphaFoldDB" id="A0A0C9VNJ0"/>
<accession>A0A0C9VNJ0</accession>
<protein>
    <submittedName>
        <fullName evidence="11">Glycoside hydrolase family 18 protein</fullName>
    </submittedName>
</protein>
<dbReference type="InterPro" id="IPR017853">
    <property type="entry name" value="GH"/>
</dbReference>
<sequence>MIEHPTSRGIFISSIAAFLVSYGLDGIDIDFEYPGAIERNAPATDTPNLTAFFSEMKGELPAGTIISIATPAGYWFLKGFEINKIAKSVTYMNMMSYDYHGQWDTNVTGQAPVTNPHTSILDMKDSVLLYTRAGIDLSTGPCTLASGYMVDFEVFDIIINQDISPVLDNTSQTYWLDDINGDLLTFDLSDTWQLIDFAGQSCFGGTFIW</sequence>
<dbReference type="OrthoDB" id="73875at2759"/>
<dbReference type="Proteomes" id="UP000054279">
    <property type="component" value="Unassembled WGS sequence"/>
</dbReference>
<dbReference type="PROSITE" id="PS01095">
    <property type="entry name" value="GH18_1"/>
    <property type="match status" value="1"/>
</dbReference>
<comment type="similarity">
    <text evidence="9">Belongs to the glycosyl hydrolase 18 family.</text>
</comment>
<evidence type="ECO:0000259" key="10">
    <source>
        <dbReference type="PROSITE" id="PS51910"/>
    </source>
</evidence>
<dbReference type="GO" id="GO:0008061">
    <property type="term" value="F:chitin binding"/>
    <property type="evidence" value="ECO:0007669"/>
    <property type="project" value="InterPro"/>
</dbReference>
<evidence type="ECO:0000256" key="5">
    <source>
        <dbReference type="ARBA" id="ARBA00023277"/>
    </source>
</evidence>
<keyword evidence="6 8" id="KW-0326">Glycosidase</keyword>
<keyword evidence="3 8" id="KW-0378">Hydrolase</keyword>
<dbReference type="SUPFAM" id="SSF51445">
    <property type="entry name" value="(Trans)glycosidases"/>
    <property type="match status" value="1"/>
</dbReference>
<dbReference type="GO" id="GO:0008843">
    <property type="term" value="F:endochitinase activity"/>
    <property type="evidence" value="ECO:0007669"/>
    <property type="project" value="UniProtKB-EC"/>
</dbReference>
<gene>
    <name evidence="11" type="ORF">M422DRAFT_174853</name>
</gene>